<dbReference type="SUPFAM" id="SSF52833">
    <property type="entry name" value="Thioredoxin-like"/>
    <property type="match status" value="1"/>
</dbReference>
<comment type="similarity">
    <text evidence="1">Belongs to the SCO1/2 family.</text>
</comment>
<dbReference type="PANTHER" id="PTHR12151:SF5">
    <property type="entry name" value="AT19154P"/>
    <property type="match status" value="1"/>
</dbReference>
<dbReference type="GO" id="GO:0005739">
    <property type="term" value="C:mitochondrion"/>
    <property type="evidence" value="ECO:0007669"/>
    <property type="project" value="GOC"/>
</dbReference>
<evidence type="ECO:0008006" key="7">
    <source>
        <dbReference type="Google" id="ProtNLM"/>
    </source>
</evidence>
<gene>
    <name evidence="5" type="ORF">FGG08_006687</name>
</gene>
<evidence type="ECO:0000256" key="2">
    <source>
        <dbReference type="PIRSR" id="PIRSR603782-1"/>
    </source>
</evidence>
<evidence type="ECO:0000256" key="1">
    <source>
        <dbReference type="ARBA" id="ARBA00010996"/>
    </source>
</evidence>
<dbReference type="Pfam" id="PF02630">
    <property type="entry name" value="SCO1-SenC"/>
    <property type="match status" value="1"/>
</dbReference>
<evidence type="ECO:0000313" key="6">
    <source>
        <dbReference type="Proteomes" id="UP000698800"/>
    </source>
</evidence>
<dbReference type="Proteomes" id="UP000698800">
    <property type="component" value="Unassembled WGS sequence"/>
</dbReference>
<keyword evidence="3" id="KW-1015">Disulfide bond</keyword>
<reference evidence="5" key="1">
    <citation type="submission" date="2021-03" db="EMBL/GenBank/DDBJ databases">
        <title>Comparative genomics and phylogenomic investigation of the class Geoglossomycetes provide insights into ecological specialization and systematics.</title>
        <authorList>
            <person name="Melie T."/>
            <person name="Pirro S."/>
            <person name="Miller A.N."/>
            <person name="Quandt A."/>
        </authorList>
    </citation>
    <scope>NUCLEOTIDE SEQUENCE</scope>
    <source>
        <strain evidence="5">GBOQ0MN5Z8</strain>
    </source>
</reference>
<dbReference type="InterPro" id="IPR003782">
    <property type="entry name" value="SCO1/SenC"/>
</dbReference>
<keyword evidence="6" id="KW-1185">Reference proteome</keyword>
<dbReference type="PANTHER" id="PTHR12151">
    <property type="entry name" value="ELECTRON TRANSPORT PROTIN SCO1/SENC FAMILY MEMBER"/>
    <property type="match status" value="1"/>
</dbReference>
<evidence type="ECO:0000256" key="3">
    <source>
        <dbReference type="PIRSR" id="PIRSR603782-2"/>
    </source>
</evidence>
<dbReference type="GO" id="GO:0005507">
    <property type="term" value="F:copper ion binding"/>
    <property type="evidence" value="ECO:0007669"/>
    <property type="project" value="UniProtKB-ARBA"/>
</dbReference>
<proteinExistence type="inferred from homology"/>
<accession>A0A9P8HVJ0</accession>
<dbReference type="FunFam" id="3.40.30.10:FF:000013">
    <property type="entry name" value="Blast:Protein SCO1 homolog, mitochondrial"/>
    <property type="match status" value="1"/>
</dbReference>
<keyword evidence="4" id="KW-0472">Membrane</keyword>
<feature type="transmembrane region" description="Helical" evidence="4">
    <location>
        <begin position="81"/>
        <end position="103"/>
    </location>
</feature>
<keyword evidence="4" id="KW-0812">Transmembrane</keyword>
<name>A0A9P8HVJ0_9PEZI</name>
<comment type="caution">
    <text evidence="5">The sequence shown here is derived from an EMBL/GenBank/DDBJ whole genome shotgun (WGS) entry which is preliminary data.</text>
</comment>
<feature type="binding site" evidence="2">
    <location>
        <position position="283"/>
    </location>
    <ligand>
        <name>Cu cation</name>
        <dbReference type="ChEBI" id="CHEBI:23378"/>
    </ligand>
</feature>
<organism evidence="5 6">
    <name type="scientific">Glutinoglossum americanum</name>
    <dbReference type="NCBI Taxonomy" id="1670608"/>
    <lineage>
        <taxon>Eukaryota</taxon>
        <taxon>Fungi</taxon>
        <taxon>Dikarya</taxon>
        <taxon>Ascomycota</taxon>
        <taxon>Pezizomycotina</taxon>
        <taxon>Geoglossomycetes</taxon>
        <taxon>Geoglossales</taxon>
        <taxon>Geoglossaceae</taxon>
        <taxon>Glutinoglossum</taxon>
    </lineage>
</organism>
<dbReference type="CDD" id="cd02968">
    <property type="entry name" value="SCO"/>
    <property type="match status" value="1"/>
</dbReference>
<evidence type="ECO:0000256" key="4">
    <source>
        <dbReference type="SAM" id="Phobius"/>
    </source>
</evidence>
<dbReference type="EMBL" id="JAGHQL010000205">
    <property type="protein sequence ID" value="KAH0536447.1"/>
    <property type="molecule type" value="Genomic_DNA"/>
</dbReference>
<feature type="disulfide bond" description="Redox-active" evidence="3">
    <location>
        <begin position="192"/>
        <end position="196"/>
    </location>
</feature>
<dbReference type="GO" id="GO:0045454">
    <property type="term" value="P:cell redox homeostasis"/>
    <property type="evidence" value="ECO:0007669"/>
    <property type="project" value="UniProtKB-ARBA"/>
</dbReference>
<dbReference type="OrthoDB" id="270009at2759"/>
<evidence type="ECO:0000313" key="5">
    <source>
        <dbReference type="EMBL" id="KAH0536447.1"/>
    </source>
</evidence>
<dbReference type="AlphaFoldDB" id="A0A9P8HVJ0"/>
<sequence length="320" mass="36068">MVSRHRSPDVLMPTDEQVKLNKILSFCYLNLLTRHAGILGCSTCFTKEFTIGWHRSKVSDNSTSTSYFETYGIRIAKDPTAAIAAISRCPIVAWFAPLGVWALEDFFFNKAITKPFSWKAGALFLLSGVGMTIYFQYEKARMERKRIANTTKGVGKPKVGGKFELVNQDGHPYTDEDMKGKYALVYFGFTHCPDICPEELDKMAEMIDLVQAHSGRVLRPIFITCDPARDTPPVIKSYLKEFHPALIGLTGTWEQIKSVCKAYRVYFSTPPNVKPGQDYLVDHNPEGDFVEAIGRQYSPELAAKIVTDHISDWRGMLDKS</sequence>
<feature type="transmembrane region" description="Helical" evidence="4">
    <location>
        <begin position="115"/>
        <end position="137"/>
    </location>
</feature>
<keyword evidence="2" id="KW-0479">Metal-binding</keyword>
<dbReference type="InterPro" id="IPR036249">
    <property type="entry name" value="Thioredoxin-like_sf"/>
</dbReference>
<dbReference type="GO" id="GO:0033617">
    <property type="term" value="P:mitochondrial respiratory chain complex IV assembly"/>
    <property type="evidence" value="ECO:0007669"/>
    <property type="project" value="TreeGrafter"/>
</dbReference>
<dbReference type="Gene3D" id="3.40.30.10">
    <property type="entry name" value="Glutaredoxin"/>
    <property type="match status" value="1"/>
</dbReference>
<feature type="binding site" evidence="2">
    <location>
        <position position="196"/>
    </location>
    <ligand>
        <name>Cu cation</name>
        <dbReference type="ChEBI" id="CHEBI:23378"/>
    </ligand>
</feature>
<keyword evidence="4" id="KW-1133">Transmembrane helix</keyword>
<feature type="binding site" evidence="2">
    <location>
        <position position="192"/>
    </location>
    <ligand>
        <name>Cu cation</name>
        <dbReference type="ChEBI" id="CHEBI:23378"/>
    </ligand>
</feature>
<protein>
    <recommendedName>
        <fullName evidence="7">Thioredoxin domain-containing protein</fullName>
    </recommendedName>
</protein>
<keyword evidence="2" id="KW-0186">Copper</keyword>